<feature type="domain" description="Pyrroline-5-carboxylate reductase catalytic N-terminal" evidence="2">
    <location>
        <begin position="34"/>
        <end position="76"/>
    </location>
</feature>
<reference evidence="3 4" key="1">
    <citation type="submission" date="2019-03" db="EMBL/GenBank/DDBJ databases">
        <title>Sapientia aquatica gen. nov., sp. nov., isolated from a crater lake.</title>
        <authorList>
            <person name="Felfoldi T."/>
            <person name="Szabo A."/>
            <person name="Toth E."/>
            <person name="Schumann P."/>
            <person name="Keki Z."/>
            <person name="Marialigeti K."/>
            <person name="Mathe I."/>
        </authorList>
    </citation>
    <scope>NUCLEOTIDE SEQUENCE [LARGE SCALE GENOMIC DNA]</scope>
    <source>
        <strain evidence="3 4">SA-152</strain>
    </source>
</reference>
<evidence type="ECO:0000313" key="4">
    <source>
        <dbReference type="Proteomes" id="UP000294829"/>
    </source>
</evidence>
<dbReference type="Gene3D" id="3.40.50.720">
    <property type="entry name" value="NAD(P)-binding Rossmann-like Domain"/>
    <property type="match status" value="1"/>
</dbReference>
<dbReference type="InterPro" id="IPR028939">
    <property type="entry name" value="P5C_Rdtase_cat_N"/>
</dbReference>
<dbReference type="SUPFAM" id="SSF51735">
    <property type="entry name" value="NAD(P)-binding Rossmann-fold domains"/>
    <property type="match status" value="1"/>
</dbReference>
<comment type="caution">
    <text evidence="3">The sequence shown here is derived from an EMBL/GenBank/DDBJ whole genome shotgun (WGS) entry which is preliminary data.</text>
</comment>
<dbReference type="InterPro" id="IPR051267">
    <property type="entry name" value="STEAP_metalloreductase"/>
</dbReference>
<proteinExistence type="predicted"/>
<dbReference type="EMBL" id="SMYL01000007">
    <property type="protein sequence ID" value="TDK64502.1"/>
    <property type="molecule type" value="Genomic_DNA"/>
</dbReference>
<organism evidence="3 4">
    <name type="scientific">Sapientia aquatica</name>
    <dbReference type="NCBI Taxonomy" id="1549640"/>
    <lineage>
        <taxon>Bacteria</taxon>
        <taxon>Pseudomonadati</taxon>
        <taxon>Pseudomonadota</taxon>
        <taxon>Betaproteobacteria</taxon>
        <taxon>Burkholderiales</taxon>
        <taxon>Oxalobacteraceae</taxon>
        <taxon>Sapientia</taxon>
    </lineage>
</organism>
<accession>A0A4R5W0K4</accession>
<dbReference type="Pfam" id="PF03807">
    <property type="entry name" value="F420_oxidored"/>
    <property type="match status" value="1"/>
</dbReference>
<evidence type="ECO:0000313" key="3">
    <source>
        <dbReference type="EMBL" id="TDK64502.1"/>
    </source>
</evidence>
<dbReference type="GO" id="GO:0016491">
    <property type="term" value="F:oxidoreductase activity"/>
    <property type="evidence" value="ECO:0007669"/>
    <property type="project" value="UniProtKB-KW"/>
</dbReference>
<name>A0A4R5W0K4_9BURK</name>
<dbReference type="Proteomes" id="UP000294829">
    <property type="component" value="Unassembled WGS sequence"/>
</dbReference>
<dbReference type="PANTHER" id="PTHR14239">
    <property type="entry name" value="DUDULIN-RELATED"/>
    <property type="match status" value="1"/>
</dbReference>
<gene>
    <name evidence="3" type="ORF">E2I14_13735</name>
</gene>
<dbReference type="OrthoDB" id="5499754at2"/>
<evidence type="ECO:0000256" key="1">
    <source>
        <dbReference type="ARBA" id="ARBA00023002"/>
    </source>
</evidence>
<evidence type="ECO:0000259" key="2">
    <source>
        <dbReference type="Pfam" id="PF03807"/>
    </source>
</evidence>
<keyword evidence="4" id="KW-1185">Reference proteome</keyword>
<dbReference type="InterPro" id="IPR036291">
    <property type="entry name" value="NAD(P)-bd_dom_sf"/>
</dbReference>
<dbReference type="AlphaFoldDB" id="A0A4R5W0K4"/>
<dbReference type="RefSeq" id="WP_133329491.1">
    <property type="nucleotide sequence ID" value="NZ_SMYL01000007.1"/>
</dbReference>
<protein>
    <recommendedName>
        <fullName evidence="2">Pyrroline-5-carboxylate reductase catalytic N-terminal domain-containing protein</fullName>
    </recommendedName>
</protein>
<sequence length="191" mass="20221">MNQKIAIIGKGNVGKALENGFVSAGYQVRTAKKGQVVNATEWADVIFLAVPFISIGETVREIGATADGKIVVDVTNALTPEMQLALGYSTSGAEELQKLLPHAKVVKSLNTVFAQHMALGSLHEQPLTVFAAGDDAEARQLVLQLTKALGFDAVDGGPLQNSRHLEAVGYFNILLGYVLGNGPNIGLKLVR</sequence>
<keyword evidence="1" id="KW-0560">Oxidoreductase</keyword>